<dbReference type="Pfam" id="PF01966">
    <property type="entry name" value="HD"/>
    <property type="match status" value="1"/>
</dbReference>
<dbReference type="Pfam" id="PF12072">
    <property type="entry name" value="RNase_Y_N"/>
    <property type="match status" value="1"/>
</dbReference>
<proteinExistence type="predicted"/>
<dbReference type="PROSITE" id="PS51831">
    <property type="entry name" value="HD"/>
    <property type="match status" value="1"/>
</dbReference>
<feature type="non-terminal residue" evidence="4">
    <location>
        <position position="1"/>
    </location>
</feature>
<dbReference type="EMBL" id="UINC01104863">
    <property type="protein sequence ID" value="SVC68342.1"/>
    <property type="molecule type" value="Genomic_DNA"/>
</dbReference>
<evidence type="ECO:0000256" key="2">
    <source>
        <dbReference type="SAM" id="Coils"/>
    </source>
</evidence>
<dbReference type="InterPro" id="IPR004087">
    <property type="entry name" value="KH_dom"/>
</dbReference>
<dbReference type="InterPro" id="IPR022711">
    <property type="entry name" value="RNase_Y_N"/>
</dbReference>
<dbReference type="InterPro" id="IPR003607">
    <property type="entry name" value="HD/PDEase_dom"/>
</dbReference>
<dbReference type="SUPFAM" id="SSF54791">
    <property type="entry name" value="Eukaryotic type KH-domain (KH-domain type I)"/>
    <property type="match status" value="1"/>
</dbReference>
<protein>
    <recommendedName>
        <fullName evidence="3">HD domain-containing protein</fullName>
    </recommendedName>
</protein>
<dbReference type="InterPro" id="IPR006674">
    <property type="entry name" value="HD_domain"/>
</dbReference>
<keyword evidence="1" id="KW-0694">RNA-binding</keyword>
<dbReference type="GO" id="GO:0003723">
    <property type="term" value="F:RNA binding"/>
    <property type="evidence" value="ECO:0007669"/>
    <property type="project" value="UniProtKB-KW"/>
</dbReference>
<dbReference type="InterPro" id="IPR006675">
    <property type="entry name" value="HDIG_dom"/>
</dbReference>
<dbReference type="CDD" id="cd22431">
    <property type="entry name" value="KH-I_RNaseY"/>
    <property type="match status" value="1"/>
</dbReference>
<evidence type="ECO:0000313" key="4">
    <source>
        <dbReference type="EMBL" id="SVC68342.1"/>
    </source>
</evidence>
<evidence type="ECO:0000259" key="3">
    <source>
        <dbReference type="PROSITE" id="PS51831"/>
    </source>
</evidence>
<dbReference type="AlphaFoldDB" id="A0A382P8V9"/>
<organism evidence="4">
    <name type="scientific">marine metagenome</name>
    <dbReference type="NCBI Taxonomy" id="408172"/>
    <lineage>
        <taxon>unclassified sequences</taxon>
        <taxon>metagenomes</taxon>
        <taxon>ecological metagenomes</taxon>
    </lineage>
</organism>
<dbReference type="SMART" id="SM00322">
    <property type="entry name" value="KH"/>
    <property type="match status" value="1"/>
</dbReference>
<dbReference type="NCBIfam" id="TIGR00277">
    <property type="entry name" value="HDIG"/>
    <property type="match status" value="1"/>
</dbReference>
<dbReference type="PANTHER" id="PTHR12826:SF15">
    <property type="entry name" value="RIBONUCLEASE Y"/>
    <property type="match status" value="1"/>
</dbReference>
<dbReference type="SUPFAM" id="SSF109604">
    <property type="entry name" value="HD-domain/PDEase-like"/>
    <property type="match status" value="1"/>
</dbReference>
<accession>A0A382P8V9</accession>
<dbReference type="Gene3D" id="3.30.1370.10">
    <property type="entry name" value="K Homology domain, type 1"/>
    <property type="match status" value="1"/>
</dbReference>
<dbReference type="PROSITE" id="PS50084">
    <property type="entry name" value="KH_TYPE_1"/>
    <property type="match status" value="1"/>
</dbReference>
<dbReference type="InterPro" id="IPR004088">
    <property type="entry name" value="KH_dom_type_1"/>
</dbReference>
<reference evidence="4" key="1">
    <citation type="submission" date="2018-05" db="EMBL/GenBank/DDBJ databases">
        <authorList>
            <person name="Lanie J.A."/>
            <person name="Ng W.-L."/>
            <person name="Kazmierczak K.M."/>
            <person name="Andrzejewski T.M."/>
            <person name="Davidsen T.M."/>
            <person name="Wayne K.J."/>
            <person name="Tettelin H."/>
            <person name="Glass J.I."/>
            <person name="Rusch D."/>
            <person name="Podicherti R."/>
            <person name="Tsui H.-C.T."/>
            <person name="Winkler M.E."/>
        </authorList>
    </citation>
    <scope>NUCLEOTIDE SEQUENCE</scope>
</reference>
<gene>
    <name evidence="4" type="ORF">METZ01_LOCUS321196</name>
</gene>
<feature type="coiled-coil region" evidence="2">
    <location>
        <begin position="47"/>
        <end position="74"/>
    </location>
</feature>
<feature type="domain" description="HD" evidence="3">
    <location>
        <begin position="306"/>
        <end position="358"/>
    </location>
</feature>
<name>A0A382P8V9_9ZZZZ</name>
<dbReference type="Pfam" id="PF00013">
    <property type="entry name" value="KH_1"/>
    <property type="match status" value="1"/>
</dbReference>
<feature type="non-terminal residue" evidence="4">
    <location>
        <position position="358"/>
    </location>
</feature>
<dbReference type="Gene3D" id="1.10.3210.10">
    <property type="entry name" value="Hypothetical protein af1432"/>
    <property type="match status" value="1"/>
</dbReference>
<dbReference type="CDD" id="cd00077">
    <property type="entry name" value="HDc"/>
    <property type="match status" value="1"/>
</dbReference>
<dbReference type="PANTHER" id="PTHR12826">
    <property type="entry name" value="RIBONUCLEASE Y"/>
    <property type="match status" value="1"/>
</dbReference>
<keyword evidence="2" id="KW-0175">Coiled coil</keyword>
<evidence type="ECO:0000256" key="1">
    <source>
        <dbReference type="ARBA" id="ARBA00022884"/>
    </source>
</evidence>
<sequence length="358" mass="40318">LGLVFKRIRGLFAKRTATTEAESILMKAREERRAMLLESQEELLQSRREGESEIREQRSELRAVERRVANREENVEGRARNLEKRELRTTEREKEIEGLHSDAEQLRDQQVSKLESVADLSMDEAREFITRQAEDDISHELAVRYRDLEEEARSEANDKARMILGQAIQRLASDVVSEATVSRVPLSSDDMKGRLIGREGRNIRAIEAATGVDLIIDDTPEAVTLSCFDPVRREIARLAITKLVADGRIHPARIEEMAQKATEEVEESIWKSGEDAVIEADVRGLHREVIRLIGRLKYRYSYGENVLMHCLEVSHLAGLMAAEIGADVKIAKVGGLLHDIGKALSHEIEGPDAEIGAD</sequence>
<dbReference type="InterPro" id="IPR036612">
    <property type="entry name" value="KH_dom_type_1_sf"/>
</dbReference>